<evidence type="ECO:0000256" key="1">
    <source>
        <dbReference type="ARBA" id="ARBA00022801"/>
    </source>
</evidence>
<evidence type="ECO:0000313" key="3">
    <source>
        <dbReference type="EMBL" id="OGL71997.1"/>
    </source>
</evidence>
<dbReference type="PROSITE" id="PS00893">
    <property type="entry name" value="NUDIX_BOX"/>
    <property type="match status" value="1"/>
</dbReference>
<dbReference type="InterPro" id="IPR020084">
    <property type="entry name" value="NUDIX_hydrolase_CS"/>
</dbReference>
<name>A0A1F7U2U1_9BACT</name>
<sequence>MDNVIWVDENDTELGIISRERAHREGLLHRIVVTYLTRPNGDILGQERMSGRLDHSSAGHVDPGESYLAAAKRELNEELGITPENFNEVGKTTSDDIEPEENGCRVRHMFTIFTCQAEPGRLAPDEVKSVFWANPEKVKAEMQHDPGNERYTGGFKASLQFFLHSKSVS</sequence>
<keyword evidence="1" id="KW-0378">Hydrolase</keyword>
<accession>A0A1F7U2U1</accession>
<dbReference type="EMBL" id="MGDX01000003">
    <property type="protein sequence ID" value="OGL71997.1"/>
    <property type="molecule type" value="Genomic_DNA"/>
</dbReference>
<dbReference type="GO" id="GO:0016787">
    <property type="term" value="F:hydrolase activity"/>
    <property type="evidence" value="ECO:0007669"/>
    <property type="project" value="UniProtKB-KW"/>
</dbReference>
<feature type="domain" description="Nudix hydrolase" evidence="2">
    <location>
        <begin position="27"/>
        <end position="157"/>
    </location>
</feature>
<protein>
    <recommendedName>
        <fullName evidence="2">Nudix hydrolase domain-containing protein</fullName>
    </recommendedName>
</protein>
<dbReference type="STRING" id="1802389.A3C17_01840"/>
<dbReference type="Proteomes" id="UP000177097">
    <property type="component" value="Unassembled WGS sequence"/>
</dbReference>
<dbReference type="PANTHER" id="PTHR10885">
    <property type="entry name" value="ISOPENTENYL-DIPHOSPHATE DELTA-ISOMERASE"/>
    <property type="match status" value="1"/>
</dbReference>
<evidence type="ECO:0000259" key="2">
    <source>
        <dbReference type="PROSITE" id="PS51462"/>
    </source>
</evidence>
<dbReference type="PROSITE" id="PS51462">
    <property type="entry name" value="NUDIX"/>
    <property type="match status" value="1"/>
</dbReference>
<dbReference type="AlphaFoldDB" id="A0A1F7U2U1"/>
<proteinExistence type="predicted"/>
<gene>
    <name evidence="3" type="ORF">A3C17_01840</name>
</gene>
<dbReference type="InterPro" id="IPR000086">
    <property type="entry name" value="NUDIX_hydrolase_dom"/>
</dbReference>
<dbReference type="Pfam" id="PF00293">
    <property type="entry name" value="NUDIX"/>
    <property type="match status" value="1"/>
</dbReference>
<evidence type="ECO:0000313" key="4">
    <source>
        <dbReference type="Proteomes" id="UP000177097"/>
    </source>
</evidence>
<dbReference type="InterPro" id="IPR015797">
    <property type="entry name" value="NUDIX_hydrolase-like_dom_sf"/>
</dbReference>
<dbReference type="SUPFAM" id="SSF55811">
    <property type="entry name" value="Nudix"/>
    <property type="match status" value="1"/>
</dbReference>
<dbReference type="PANTHER" id="PTHR10885:SF0">
    <property type="entry name" value="ISOPENTENYL-DIPHOSPHATE DELTA-ISOMERASE"/>
    <property type="match status" value="1"/>
</dbReference>
<comment type="caution">
    <text evidence="3">The sequence shown here is derived from an EMBL/GenBank/DDBJ whole genome shotgun (WGS) entry which is preliminary data.</text>
</comment>
<reference evidence="3 4" key="1">
    <citation type="journal article" date="2016" name="Nat. Commun.">
        <title>Thousands of microbial genomes shed light on interconnected biogeochemical processes in an aquifer system.</title>
        <authorList>
            <person name="Anantharaman K."/>
            <person name="Brown C.T."/>
            <person name="Hug L.A."/>
            <person name="Sharon I."/>
            <person name="Castelle C.J."/>
            <person name="Probst A.J."/>
            <person name="Thomas B.C."/>
            <person name="Singh A."/>
            <person name="Wilkins M.J."/>
            <person name="Karaoz U."/>
            <person name="Brodie E.L."/>
            <person name="Williams K.H."/>
            <person name="Hubbard S.S."/>
            <person name="Banfield J.F."/>
        </authorList>
    </citation>
    <scope>NUCLEOTIDE SEQUENCE [LARGE SCALE GENOMIC DNA]</scope>
</reference>
<organism evidence="3 4">
    <name type="scientific">Candidatus Uhrbacteria bacterium RIFCSPHIGHO2_02_FULL_53_13</name>
    <dbReference type="NCBI Taxonomy" id="1802389"/>
    <lineage>
        <taxon>Bacteria</taxon>
        <taxon>Candidatus Uhriibacteriota</taxon>
    </lineage>
</organism>
<dbReference type="Gene3D" id="3.90.79.10">
    <property type="entry name" value="Nucleoside Triphosphate Pyrophosphohydrolase"/>
    <property type="match status" value="1"/>
</dbReference>